<evidence type="ECO:0000256" key="1">
    <source>
        <dbReference type="SAM" id="MobiDB-lite"/>
    </source>
</evidence>
<proteinExistence type="predicted"/>
<dbReference type="KEGG" id="atl:Athai_61510"/>
<feature type="domain" description="DUF2326" evidence="2">
    <location>
        <begin position="376"/>
        <end position="474"/>
    </location>
</feature>
<accession>A0A7R7I125</accession>
<gene>
    <name evidence="3" type="ORF">Athai_61510</name>
</gene>
<organism evidence="3 4">
    <name type="scientific">Actinocatenispora thailandica</name>
    <dbReference type="NCBI Taxonomy" id="227318"/>
    <lineage>
        <taxon>Bacteria</taxon>
        <taxon>Bacillati</taxon>
        <taxon>Actinomycetota</taxon>
        <taxon>Actinomycetes</taxon>
        <taxon>Micromonosporales</taxon>
        <taxon>Micromonosporaceae</taxon>
        <taxon>Actinocatenispora</taxon>
    </lineage>
</organism>
<dbReference type="AlphaFoldDB" id="A0A7R7I125"/>
<dbReference type="EMBL" id="AP023355">
    <property type="protein sequence ID" value="BCJ38648.1"/>
    <property type="molecule type" value="Genomic_DNA"/>
</dbReference>
<evidence type="ECO:0000313" key="4">
    <source>
        <dbReference type="Proteomes" id="UP000611640"/>
    </source>
</evidence>
<feature type="region of interest" description="Disordered" evidence="1">
    <location>
        <begin position="240"/>
        <end position="261"/>
    </location>
</feature>
<dbReference type="Pfam" id="PF10088">
    <property type="entry name" value="DUF2326"/>
    <property type="match status" value="1"/>
</dbReference>
<dbReference type="InterPro" id="IPR018760">
    <property type="entry name" value="DUF2326"/>
</dbReference>
<sequence length="493" mass="52281">MLRELASDLPGFRAARFAPGLNVAVLDSTNAAEPTEPGPRHVAPETVQDIIPARRGRSSVVGYTPLGERWARDRAAAAASTEADTDRRGIGRSRFAAALDFALGGSGNVRPADRQDFAESSTTVRFVGAGETVTATRSGAAPGELSVHSSGTDAEPWALPVAEWQQWLGQTLFGLTGADDEPSYRSLMAYYLRDADHGGLNDPIRHHAKQPAVESLPPLAHLFGLDPALVEAAKTLQASRRHLRSSQRGDADLPNGQRLSDATASRDLATLTAEIATLELERAEAAADASWRSTRAVAGGLATDPVAATAALDARLAALKARRAAVARYADAHAELQRQALELRESVRSDLRGRHDRLTAASNLFTRYAYEMFGPSRPAALTVAARDHGYAFYPVLGGEPGPGVAAMTLFCFDLAMAVTAHRAGTGPDFLLHDRALYADLPVADAAAALDLAARACAVEDIQYIVVLDQPKLAEIGGYDPALSYHECAVLSAP</sequence>
<protein>
    <recommendedName>
        <fullName evidence="2">DUF2326 domain-containing protein</fullName>
    </recommendedName>
</protein>
<dbReference type="Proteomes" id="UP000611640">
    <property type="component" value="Chromosome"/>
</dbReference>
<name>A0A7R7I125_9ACTN</name>
<evidence type="ECO:0000259" key="2">
    <source>
        <dbReference type="Pfam" id="PF10088"/>
    </source>
</evidence>
<reference evidence="3 4" key="1">
    <citation type="submission" date="2020-08" db="EMBL/GenBank/DDBJ databases">
        <title>Whole genome shotgun sequence of Actinocatenispora thailandica NBRC 105041.</title>
        <authorList>
            <person name="Komaki H."/>
            <person name="Tamura T."/>
        </authorList>
    </citation>
    <scope>NUCLEOTIDE SEQUENCE [LARGE SCALE GENOMIC DNA]</scope>
    <source>
        <strain evidence="3 4">NBRC 105041</strain>
    </source>
</reference>
<evidence type="ECO:0000313" key="3">
    <source>
        <dbReference type="EMBL" id="BCJ38648.1"/>
    </source>
</evidence>
<keyword evidence="4" id="KW-1185">Reference proteome</keyword>